<feature type="domain" description="Flagellar motor switch protein FliG C-terminal" evidence="11">
    <location>
        <begin position="235"/>
        <end position="346"/>
    </location>
</feature>
<dbReference type="RefSeq" id="WP_188481759.1">
    <property type="nucleotide sequence ID" value="NZ_BMFC01000003.1"/>
</dbReference>
<dbReference type="Gene3D" id="1.10.220.30">
    <property type="match status" value="3"/>
</dbReference>
<sequence>MTQLTPLARTGPSAPPMAPAVRLSRRAKAAIIVQFILKEGANVPLTALPEDLQIQLTQLLGEMRYIDRDTMHAVITEFSEELDSIGLSFPGDIAGALSALDGKISAQTAARLRKEAGVRQIGDPWKRLADLPVSRLRDFVTSESTQIAAVMVSKLEVAKAADLLSSLPGDVARRITYAMSMTDAVTPDAVERIGLSLAAQMDSEPPKAFRAQPSERVGAILNFSRAATRDELLTALDEEDKGFAEEVRKSIFTFAHIPNRMSAIDAPKITRDVDQETLARVIAGAVADVDKRSVDFILSNISKRMADALREMSEEFKDIKPKEAEAAMSAVVRAIRALADSREITLIQSAEIED</sequence>
<proteinExistence type="inferred from homology"/>
<dbReference type="InterPro" id="IPR032779">
    <property type="entry name" value="FliG_M"/>
</dbReference>
<dbReference type="SUPFAM" id="SSF48029">
    <property type="entry name" value="FliG"/>
    <property type="match status" value="2"/>
</dbReference>
<dbReference type="Pfam" id="PF14841">
    <property type="entry name" value="FliG_M"/>
    <property type="match status" value="1"/>
</dbReference>
<keyword evidence="9" id="KW-0975">Bacterial flagellum</keyword>
<dbReference type="InterPro" id="IPR000090">
    <property type="entry name" value="Flg_Motor_Flig"/>
</dbReference>
<comment type="similarity">
    <text evidence="3">Belongs to the FliG family.</text>
</comment>
<feature type="domain" description="Flagellar motor switch protein FliG N-terminal" evidence="13">
    <location>
        <begin position="23"/>
        <end position="125"/>
    </location>
</feature>
<evidence type="ECO:0000256" key="6">
    <source>
        <dbReference type="ARBA" id="ARBA00022500"/>
    </source>
</evidence>
<dbReference type="PRINTS" id="PR00954">
    <property type="entry name" value="FLGMOTORFLIG"/>
</dbReference>
<dbReference type="Pfam" id="PF01706">
    <property type="entry name" value="FliG_C"/>
    <property type="match status" value="1"/>
</dbReference>
<evidence type="ECO:0000259" key="11">
    <source>
        <dbReference type="Pfam" id="PF01706"/>
    </source>
</evidence>
<dbReference type="Proteomes" id="UP000645462">
    <property type="component" value="Unassembled WGS sequence"/>
</dbReference>
<dbReference type="InterPro" id="IPR011002">
    <property type="entry name" value="FliG_a-hlx"/>
</dbReference>
<feature type="domain" description="Flagellar motor switch protein FliG middle" evidence="12">
    <location>
        <begin position="135"/>
        <end position="204"/>
    </location>
</feature>
<keyword evidence="5" id="KW-1003">Cell membrane</keyword>
<keyword evidence="6" id="KW-0145">Chemotaxis</keyword>
<keyword evidence="14" id="KW-0966">Cell projection</keyword>
<evidence type="ECO:0000256" key="2">
    <source>
        <dbReference type="ARBA" id="ARBA00004413"/>
    </source>
</evidence>
<accession>A0ABQ1KL00</accession>
<evidence type="ECO:0000256" key="3">
    <source>
        <dbReference type="ARBA" id="ARBA00010299"/>
    </source>
</evidence>
<evidence type="ECO:0000256" key="8">
    <source>
        <dbReference type="ARBA" id="ARBA00023136"/>
    </source>
</evidence>
<evidence type="ECO:0000256" key="9">
    <source>
        <dbReference type="ARBA" id="ARBA00023143"/>
    </source>
</evidence>
<comment type="caution">
    <text evidence="14">The sequence shown here is derived from an EMBL/GenBank/DDBJ whole genome shotgun (WGS) entry which is preliminary data.</text>
</comment>
<protein>
    <recommendedName>
        <fullName evidence="4">Flagellar motor switch protein FliG</fullName>
    </recommendedName>
</protein>
<dbReference type="PANTHER" id="PTHR30534:SF0">
    <property type="entry name" value="FLAGELLAR MOTOR SWITCH PROTEIN FLIG"/>
    <property type="match status" value="1"/>
</dbReference>
<evidence type="ECO:0000256" key="5">
    <source>
        <dbReference type="ARBA" id="ARBA00022475"/>
    </source>
</evidence>
<gene>
    <name evidence="14" type="ORF">GCM10011363_18790</name>
</gene>
<evidence type="ECO:0000256" key="4">
    <source>
        <dbReference type="ARBA" id="ARBA00021870"/>
    </source>
</evidence>
<dbReference type="EMBL" id="BMFC01000003">
    <property type="protein sequence ID" value="GGC02445.1"/>
    <property type="molecule type" value="Genomic_DNA"/>
</dbReference>
<evidence type="ECO:0000256" key="1">
    <source>
        <dbReference type="ARBA" id="ARBA00004117"/>
    </source>
</evidence>
<evidence type="ECO:0000256" key="7">
    <source>
        <dbReference type="ARBA" id="ARBA00022779"/>
    </source>
</evidence>
<evidence type="ECO:0000256" key="10">
    <source>
        <dbReference type="ARBA" id="ARBA00025598"/>
    </source>
</evidence>
<dbReference type="InterPro" id="IPR028263">
    <property type="entry name" value="FliG_N"/>
</dbReference>
<dbReference type="InterPro" id="IPR023087">
    <property type="entry name" value="Flg_Motor_Flig_C"/>
</dbReference>
<keyword evidence="15" id="KW-1185">Reference proteome</keyword>
<evidence type="ECO:0000313" key="15">
    <source>
        <dbReference type="Proteomes" id="UP000645462"/>
    </source>
</evidence>
<comment type="subcellular location">
    <subcellularLocation>
        <location evidence="1">Bacterial flagellum basal body</location>
    </subcellularLocation>
    <subcellularLocation>
        <location evidence="2">Cell membrane</location>
        <topology evidence="2">Peripheral membrane protein</topology>
        <orientation evidence="2">Cytoplasmic side</orientation>
    </subcellularLocation>
</comment>
<comment type="function">
    <text evidence="10">FliG is one of three proteins (FliG, FliN, FliM) that forms the rotor-mounted switch complex (C ring), located at the base of the basal body. This complex interacts with the CheY and CheZ chemotaxis proteins, in addition to contacting components of the motor that determine the direction of flagellar rotation.</text>
</comment>
<keyword evidence="8" id="KW-0472">Membrane</keyword>
<organism evidence="14 15">
    <name type="scientific">Marivita lacus</name>
    <dbReference type="NCBI Taxonomy" id="1323742"/>
    <lineage>
        <taxon>Bacteria</taxon>
        <taxon>Pseudomonadati</taxon>
        <taxon>Pseudomonadota</taxon>
        <taxon>Alphaproteobacteria</taxon>
        <taxon>Rhodobacterales</taxon>
        <taxon>Roseobacteraceae</taxon>
        <taxon>Marivita</taxon>
    </lineage>
</organism>
<keyword evidence="14" id="KW-0282">Flagellum</keyword>
<evidence type="ECO:0000259" key="13">
    <source>
        <dbReference type="Pfam" id="PF14842"/>
    </source>
</evidence>
<evidence type="ECO:0000259" key="12">
    <source>
        <dbReference type="Pfam" id="PF14841"/>
    </source>
</evidence>
<reference evidence="15" key="1">
    <citation type="journal article" date="2019" name="Int. J. Syst. Evol. Microbiol.">
        <title>The Global Catalogue of Microorganisms (GCM) 10K type strain sequencing project: providing services to taxonomists for standard genome sequencing and annotation.</title>
        <authorList>
            <consortium name="The Broad Institute Genomics Platform"/>
            <consortium name="The Broad Institute Genome Sequencing Center for Infectious Disease"/>
            <person name="Wu L."/>
            <person name="Ma J."/>
        </authorList>
    </citation>
    <scope>NUCLEOTIDE SEQUENCE [LARGE SCALE GENOMIC DNA]</scope>
    <source>
        <strain evidence="15">CGMCC 1.12478</strain>
    </source>
</reference>
<dbReference type="PANTHER" id="PTHR30534">
    <property type="entry name" value="FLAGELLAR MOTOR SWITCH PROTEIN FLIG"/>
    <property type="match status" value="1"/>
</dbReference>
<keyword evidence="14" id="KW-0969">Cilium</keyword>
<keyword evidence="7" id="KW-0283">Flagellar rotation</keyword>
<dbReference type="Pfam" id="PF14842">
    <property type="entry name" value="FliG_N"/>
    <property type="match status" value="1"/>
</dbReference>
<evidence type="ECO:0000313" key="14">
    <source>
        <dbReference type="EMBL" id="GGC02445.1"/>
    </source>
</evidence>
<name>A0ABQ1KL00_9RHOB</name>